<proteinExistence type="predicted"/>
<sequence length="219" mass="24211">ANFYFKRLRRIFPLALLVTLINILIIEGVQEGPELKSGIKSAIYSLVYATNLKPPNLEEDYFDALENANDFFTHYWSLSVEIQFYFLAPFLLHLLKPSTVNSSRVQCYLTVAGAASLLLFLLSAPEKAFDSTPARLWQFLAGATAFHIEQCLSGRRQISTAADPKMSNVSGSASTFVIPMVYALSAFAAAIVCWNQEALYRIGVTVIAASLLTSRQSTP</sequence>
<keyword evidence="4" id="KW-1185">Reference proteome</keyword>
<feature type="non-terminal residue" evidence="3">
    <location>
        <position position="219"/>
    </location>
</feature>
<dbReference type="InterPro" id="IPR002656">
    <property type="entry name" value="Acyl_transf_3_dom"/>
</dbReference>
<name>A0AAV5VWA6_9BILA</name>
<comment type="caution">
    <text evidence="3">The sequence shown here is derived from an EMBL/GenBank/DDBJ whole genome shotgun (WGS) entry which is preliminary data.</text>
</comment>
<protein>
    <recommendedName>
        <fullName evidence="2">Acyltransferase 3 domain-containing protein</fullName>
    </recommendedName>
</protein>
<dbReference type="GO" id="GO:0016020">
    <property type="term" value="C:membrane"/>
    <property type="evidence" value="ECO:0007669"/>
    <property type="project" value="TreeGrafter"/>
</dbReference>
<dbReference type="InterPro" id="IPR050879">
    <property type="entry name" value="Acyltransferase_3"/>
</dbReference>
<feature type="transmembrane region" description="Helical" evidence="1">
    <location>
        <begin position="173"/>
        <end position="192"/>
    </location>
</feature>
<organism evidence="3 4">
    <name type="scientific">Pristionchus fissidentatus</name>
    <dbReference type="NCBI Taxonomy" id="1538716"/>
    <lineage>
        <taxon>Eukaryota</taxon>
        <taxon>Metazoa</taxon>
        <taxon>Ecdysozoa</taxon>
        <taxon>Nematoda</taxon>
        <taxon>Chromadorea</taxon>
        <taxon>Rhabditida</taxon>
        <taxon>Rhabditina</taxon>
        <taxon>Diplogasteromorpha</taxon>
        <taxon>Diplogasteroidea</taxon>
        <taxon>Neodiplogasteridae</taxon>
        <taxon>Pristionchus</taxon>
    </lineage>
</organism>
<feature type="non-terminal residue" evidence="3">
    <location>
        <position position="1"/>
    </location>
</feature>
<dbReference type="Pfam" id="PF01757">
    <property type="entry name" value="Acyl_transf_3"/>
    <property type="match status" value="1"/>
</dbReference>
<keyword evidence="1" id="KW-1133">Transmembrane helix</keyword>
<keyword evidence="1" id="KW-0472">Membrane</keyword>
<dbReference type="Proteomes" id="UP001432322">
    <property type="component" value="Unassembled WGS sequence"/>
</dbReference>
<feature type="transmembrane region" description="Helical" evidence="1">
    <location>
        <begin position="107"/>
        <end position="124"/>
    </location>
</feature>
<dbReference type="AlphaFoldDB" id="A0AAV5VWA6"/>
<evidence type="ECO:0000259" key="2">
    <source>
        <dbReference type="Pfam" id="PF01757"/>
    </source>
</evidence>
<evidence type="ECO:0000313" key="3">
    <source>
        <dbReference type="EMBL" id="GMT22227.1"/>
    </source>
</evidence>
<feature type="domain" description="Acyltransferase 3" evidence="2">
    <location>
        <begin position="2"/>
        <end position="167"/>
    </location>
</feature>
<accession>A0AAV5VWA6</accession>
<reference evidence="3" key="1">
    <citation type="submission" date="2023-10" db="EMBL/GenBank/DDBJ databases">
        <title>Genome assembly of Pristionchus species.</title>
        <authorList>
            <person name="Yoshida K."/>
            <person name="Sommer R.J."/>
        </authorList>
    </citation>
    <scope>NUCLEOTIDE SEQUENCE</scope>
    <source>
        <strain evidence="3">RS5133</strain>
    </source>
</reference>
<dbReference type="EMBL" id="BTSY01000004">
    <property type="protein sequence ID" value="GMT22227.1"/>
    <property type="molecule type" value="Genomic_DNA"/>
</dbReference>
<gene>
    <name evidence="3" type="ORF">PFISCL1PPCAC_13524</name>
</gene>
<dbReference type="GO" id="GO:0016747">
    <property type="term" value="F:acyltransferase activity, transferring groups other than amino-acyl groups"/>
    <property type="evidence" value="ECO:0007669"/>
    <property type="project" value="InterPro"/>
</dbReference>
<evidence type="ECO:0000256" key="1">
    <source>
        <dbReference type="SAM" id="Phobius"/>
    </source>
</evidence>
<feature type="transmembrane region" description="Helical" evidence="1">
    <location>
        <begin position="12"/>
        <end position="30"/>
    </location>
</feature>
<evidence type="ECO:0000313" key="4">
    <source>
        <dbReference type="Proteomes" id="UP001432322"/>
    </source>
</evidence>
<dbReference type="PANTHER" id="PTHR23028">
    <property type="entry name" value="ACETYLTRANSFERASE"/>
    <property type="match status" value="1"/>
</dbReference>
<keyword evidence="1" id="KW-0812">Transmembrane</keyword>
<dbReference type="GO" id="GO:0000271">
    <property type="term" value="P:polysaccharide biosynthetic process"/>
    <property type="evidence" value="ECO:0007669"/>
    <property type="project" value="TreeGrafter"/>
</dbReference>
<dbReference type="PANTHER" id="PTHR23028:SF127">
    <property type="entry name" value="ACYL_TRANSF_3 DOMAIN-CONTAINING PROTEIN-RELATED"/>
    <property type="match status" value="1"/>
</dbReference>
<feature type="transmembrane region" description="Helical" evidence="1">
    <location>
        <begin position="75"/>
        <end position="95"/>
    </location>
</feature>